<sequence length="84" mass="9579">MRHENEAHMHGVSLTQLGFQPGTFRYGPETLPLSHDDPYFYPENEEYVYQVSPESPLSFGSNGGKNISVYMNTGVQKLRIINKM</sequence>
<proteinExistence type="predicted"/>
<accession>A0A4Y2B0S0</accession>
<comment type="caution">
    <text evidence="1">The sequence shown here is derived from an EMBL/GenBank/DDBJ whole genome shotgun (WGS) entry which is preliminary data.</text>
</comment>
<dbReference type="EMBL" id="BGPR01000044">
    <property type="protein sequence ID" value="GBL85720.1"/>
    <property type="molecule type" value="Genomic_DNA"/>
</dbReference>
<keyword evidence="2" id="KW-1185">Reference proteome</keyword>
<organism evidence="1 2">
    <name type="scientific">Araneus ventricosus</name>
    <name type="common">Orbweaver spider</name>
    <name type="synonym">Epeira ventricosa</name>
    <dbReference type="NCBI Taxonomy" id="182803"/>
    <lineage>
        <taxon>Eukaryota</taxon>
        <taxon>Metazoa</taxon>
        <taxon>Ecdysozoa</taxon>
        <taxon>Arthropoda</taxon>
        <taxon>Chelicerata</taxon>
        <taxon>Arachnida</taxon>
        <taxon>Araneae</taxon>
        <taxon>Araneomorphae</taxon>
        <taxon>Entelegynae</taxon>
        <taxon>Araneoidea</taxon>
        <taxon>Araneidae</taxon>
        <taxon>Araneus</taxon>
    </lineage>
</organism>
<name>A0A4Y2B0S0_ARAVE</name>
<dbReference type="Proteomes" id="UP000499080">
    <property type="component" value="Unassembled WGS sequence"/>
</dbReference>
<protein>
    <submittedName>
        <fullName evidence="1">Uncharacterized protein</fullName>
    </submittedName>
</protein>
<evidence type="ECO:0000313" key="2">
    <source>
        <dbReference type="Proteomes" id="UP000499080"/>
    </source>
</evidence>
<reference evidence="1 2" key="1">
    <citation type="journal article" date="2019" name="Sci. Rep.">
        <title>Orb-weaving spider Araneus ventricosus genome elucidates the spidroin gene catalogue.</title>
        <authorList>
            <person name="Kono N."/>
            <person name="Nakamura H."/>
            <person name="Ohtoshi R."/>
            <person name="Moran D.A.P."/>
            <person name="Shinohara A."/>
            <person name="Yoshida Y."/>
            <person name="Fujiwara M."/>
            <person name="Mori M."/>
            <person name="Tomita M."/>
            <person name="Arakawa K."/>
        </authorList>
    </citation>
    <scope>NUCLEOTIDE SEQUENCE [LARGE SCALE GENOMIC DNA]</scope>
</reference>
<gene>
    <name evidence="1" type="ORF">AVEN_193170_1</name>
</gene>
<dbReference type="AlphaFoldDB" id="A0A4Y2B0S0"/>
<evidence type="ECO:0000313" key="1">
    <source>
        <dbReference type="EMBL" id="GBL85720.1"/>
    </source>
</evidence>